<sequence length="41" mass="4571">MLKFRVLSQKLNSGSQFKNFKGTIIPIMNPTDNDVTLGFAV</sequence>
<feature type="non-terminal residue" evidence="1">
    <location>
        <position position="41"/>
    </location>
</feature>
<name>X0U7P9_9ZZZZ</name>
<protein>
    <submittedName>
        <fullName evidence="1">Uncharacterized protein</fullName>
    </submittedName>
</protein>
<comment type="caution">
    <text evidence="1">The sequence shown here is derived from an EMBL/GenBank/DDBJ whole genome shotgun (WGS) entry which is preliminary data.</text>
</comment>
<organism evidence="1">
    <name type="scientific">marine sediment metagenome</name>
    <dbReference type="NCBI Taxonomy" id="412755"/>
    <lineage>
        <taxon>unclassified sequences</taxon>
        <taxon>metagenomes</taxon>
        <taxon>ecological metagenomes</taxon>
    </lineage>
</organism>
<gene>
    <name evidence="1" type="ORF">S01H1_28178</name>
</gene>
<dbReference type="AlphaFoldDB" id="X0U7P9"/>
<dbReference type="EMBL" id="BARS01017205">
    <property type="protein sequence ID" value="GAF95366.1"/>
    <property type="molecule type" value="Genomic_DNA"/>
</dbReference>
<proteinExistence type="predicted"/>
<evidence type="ECO:0000313" key="1">
    <source>
        <dbReference type="EMBL" id="GAF95366.1"/>
    </source>
</evidence>
<reference evidence="1" key="1">
    <citation type="journal article" date="2014" name="Front. Microbiol.">
        <title>High frequency of phylogenetically diverse reductive dehalogenase-homologous genes in deep subseafloor sedimentary metagenomes.</title>
        <authorList>
            <person name="Kawai M."/>
            <person name="Futagami T."/>
            <person name="Toyoda A."/>
            <person name="Takaki Y."/>
            <person name="Nishi S."/>
            <person name="Hori S."/>
            <person name="Arai W."/>
            <person name="Tsubouchi T."/>
            <person name="Morono Y."/>
            <person name="Uchiyama I."/>
            <person name="Ito T."/>
            <person name="Fujiyama A."/>
            <person name="Inagaki F."/>
            <person name="Takami H."/>
        </authorList>
    </citation>
    <scope>NUCLEOTIDE SEQUENCE</scope>
    <source>
        <strain evidence="1">Expedition CK06-06</strain>
    </source>
</reference>
<accession>X0U7P9</accession>